<gene>
    <name evidence="2" type="ORF">ENJ10_14995</name>
</gene>
<dbReference type="PANTHER" id="PTHR42685">
    <property type="entry name" value="GERANYLGERANYL DIPHOSPHATE REDUCTASE"/>
    <property type="match status" value="1"/>
</dbReference>
<dbReference type="GO" id="GO:0071949">
    <property type="term" value="F:FAD binding"/>
    <property type="evidence" value="ECO:0007669"/>
    <property type="project" value="InterPro"/>
</dbReference>
<sequence length="414" mass="46453">MSTLSSEIAIIGAGPGGITTSIFLSRAGIKHILFEKAEFPRDKVCGDALSGKVVAVLNKIDPEIIRRLEADEEHYTKCWGVQFIAPNGKALDIPFRKEKEREAHAPGFIGKRIDFDNFLFRMINREYATVKTGCAIRDIEKTDQGVEIYYTEQGTEKVARAQVVVGAEGDRSIVARKLAGSKRDPRYYAAGLRAYYKNITGMHPGNYIELHYLKEVLPGYLWIFPLPNNEANVGLGLLSSRVKDKELNLRKMMLKALHEHPSLKKRFAHARLLGDIKGWGLPLGSVKRTLAGERFLLVGDAGSLIDPFTGEGIGNAMVSGRLAAQVLAGLVEKKDYSAEATGTYQDQVYGKLWNELKLSHTLQRLVDYPWLYNWVVNKANKNETVRDTFTFMFDDLNMRAKLKSPAFYFKLLFG</sequence>
<proteinExistence type="predicted"/>
<protein>
    <submittedName>
        <fullName evidence="2">Geranylgeranyl reductase family protein</fullName>
    </submittedName>
</protein>
<dbReference type="Pfam" id="PF01494">
    <property type="entry name" value="FAD_binding_3"/>
    <property type="match status" value="1"/>
</dbReference>
<name>A0A7V1LQ01_CALAY</name>
<dbReference type="PANTHER" id="PTHR42685:SF22">
    <property type="entry name" value="CONDITIONED MEDIUM FACTOR RECEPTOR 1"/>
    <property type="match status" value="1"/>
</dbReference>
<dbReference type="Gene3D" id="3.50.50.60">
    <property type="entry name" value="FAD/NAD(P)-binding domain"/>
    <property type="match status" value="1"/>
</dbReference>
<dbReference type="PRINTS" id="PR00420">
    <property type="entry name" value="RNGMNOXGNASE"/>
</dbReference>
<evidence type="ECO:0000313" key="2">
    <source>
        <dbReference type="EMBL" id="HED11996.1"/>
    </source>
</evidence>
<dbReference type="InterPro" id="IPR036188">
    <property type="entry name" value="FAD/NAD-bd_sf"/>
</dbReference>
<dbReference type="AlphaFoldDB" id="A0A7V1LQ01"/>
<reference evidence="2" key="1">
    <citation type="journal article" date="2020" name="mSystems">
        <title>Genome- and Community-Level Interaction Insights into Carbon Utilization and Element Cycling Functions of Hydrothermarchaeota in Hydrothermal Sediment.</title>
        <authorList>
            <person name="Zhou Z."/>
            <person name="Liu Y."/>
            <person name="Xu W."/>
            <person name="Pan J."/>
            <person name="Luo Z.H."/>
            <person name="Li M."/>
        </authorList>
    </citation>
    <scope>NUCLEOTIDE SEQUENCE [LARGE SCALE GENOMIC DNA]</scope>
    <source>
        <strain evidence="2">HyVt-456</strain>
    </source>
</reference>
<dbReference type="NCBIfam" id="TIGR02032">
    <property type="entry name" value="GG-red-SF"/>
    <property type="match status" value="1"/>
</dbReference>
<comment type="caution">
    <text evidence="2">The sequence shown here is derived from an EMBL/GenBank/DDBJ whole genome shotgun (WGS) entry which is preliminary data.</text>
</comment>
<organism evidence="2">
    <name type="scientific">Caldithrix abyssi</name>
    <dbReference type="NCBI Taxonomy" id="187145"/>
    <lineage>
        <taxon>Bacteria</taxon>
        <taxon>Pseudomonadati</taxon>
        <taxon>Calditrichota</taxon>
        <taxon>Calditrichia</taxon>
        <taxon>Calditrichales</taxon>
        <taxon>Calditrichaceae</taxon>
        <taxon>Caldithrix</taxon>
    </lineage>
</organism>
<dbReference type="SUPFAM" id="SSF51905">
    <property type="entry name" value="FAD/NAD(P)-binding domain"/>
    <property type="match status" value="1"/>
</dbReference>
<feature type="domain" description="FAD-binding" evidence="1">
    <location>
        <begin position="7"/>
        <end position="328"/>
    </location>
</feature>
<dbReference type="EMBL" id="DRLD01000428">
    <property type="protein sequence ID" value="HED11996.1"/>
    <property type="molecule type" value="Genomic_DNA"/>
</dbReference>
<dbReference type="Proteomes" id="UP000886005">
    <property type="component" value="Unassembled WGS sequence"/>
</dbReference>
<dbReference type="InterPro" id="IPR050407">
    <property type="entry name" value="Geranylgeranyl_reductase"/>
</dbReference>
<evidence type="ECO:0000259" key="1">
    <source>
        <dbReference type="Pfam" id="PF01494"/>
    </source>
</evidence>
<accession>A0A7V1LQ01</accession>
<dbReference type="GO" id="GO:0016628">
    <property type="term" value="F:oxidoreductase activity, acting on the CH-CH group of donors, NAD or NADP as acceptor"/>
    <property type="evidence" value="ECO:0007669"/>
    <property type="project" value="InterPro"/>
</dbReference>
<dbReference type="InterPro" id="IPR002938">
    <property type="entry name" value="FAD-bd"/>
</dbReference>
<dbReference type="InterPro" id="IPR011777">
    <property type="entry name" value="Geranylgeranyl_Rdtase_fam"/>
</dbReference>